<gene>
    <name evidence="2" type="ORF">L2A60_18745</name>
</gene>
<feature type="domain" description="Transposase IS116/IS110/IS902 C-terminal" evidence="1">
    <location>
        <begin position="10"/>
        <end position="78"/>
    </location>
</feature>
<comment type="caution">
    <text evidence="2">The sequence shown here is derived from an EMBL/GenBank/DDBJ whole genome shotgun (WGS) entry which is preliminary data.</text>
</comment>
<evidence type="ECO:0000313" key="2">
    <source>
        <dbReference type="EMBL" id="MCF3948698.1"/>
    </source>
</evidence>
<dbReference type="Proteomes" id="UP001521209">
    <property type="component" value="Unassembled WGS sequence"/>
</dbReference>
<accession>A0ABS9E116</accession>
<evidence type="ECO:0000313" key="3">
    <source>
        <dbReference type="Proteomes" id="UP001521209"/>
    </source>
</evidence>
<organism evidence="2 3">
    <name type="scientific">Acidiphilium iwatense</name>
    <dbReference type="NCBI Taxonomy" id="768198"/>
    <lineage>
        <taxon>Bacteria</taxon>
        <taxon>Pseudomonadati</taxon>
        <taxon>Pseudomonadota</taxon>
        <taxon>Alphaproteobacteria</taxon>
        <taxon>Acetobacterales</taxon>
        <taxon>Acidocellaceae</taxon>
        <taxon>Acidiphilium</taxon>
    </lineage>
</organism>
<evidence type="ECO:0000259" key="1">
    <source>
        <dbReference type="Pfam" id="PF02371"/>
    </source>
</evidence>
<proteinExistence type="predicted"/>
<name>A0ABS9E116_9PROT</name>
<dbReference type="InterPro" id="IPR047650">
    <property type="entry name" value="Transpos_IS110"/>
</dbReference>
<sequence>MPNREGAGAFLLRLKGIGPEAASILTNEAFFRDFQNRREVAAYAGLTPSPWQSGGVDNEQGISKSDNGRVRKIMVQLA</sequence>
<dbReference type="Pfam" id="PF02371">
    <property type="entry name" value="Transposase_20"/>
    <property type="match status" value="1"/>
</dbReference>
<dbReference type="InterPro" id="IPR003346">
    <property type="entry name" value="Transposase_20"/>
</dbReference>
<reference evidence="2 3" key="1">
    <citation type="submission" date="2022-01" db="EMBL/GenBank/DDBJ databases">
        <authorList>
            <person name="Won M."/>
            <person name="Kim S.-J."/>
            <person name="Kwon S.-W."/>
        </authorList>
    </citation>
    <scope>NUCLEOTIDE SEQUENCE [LARGE SCALE GENOMIC DNA]</scope>
    <source>
        <strain evidence="2 3">KCTC 23505</strain>
    </source>
</reference>
<dbReference type="PANTHER" id="PTHR33055">
    <property type="entry name" value="TRANSPOSASE FOR INSERTION SEQUENCE ELEMENT IS1111A"/>
    <property type="match status" value="1"/>
</dbReference>
<keyword evidence="3" id="KW-1185">Reference proteome</keyword>
<dbReference type="RefSeq" id="WP_235706010.1">
    <property type="nucleotide sequence ID" value="NZ_JAKGBZ010000071.1"/>
</dbReference>
<dbReference type="PANTHER" id="PTHR33055:SF13">
    <property type="entry name" value="TRANSPOSASE"/>
    <property type="match status" value="1"/>
</dbReference>
<protein>
    <submittedName>
        <fullName evidence="2">Transposase</fullName>
    </submittedName>
</protein>
<dbReference type="EMBL" id="JAKGBZ010000071">
    <property type="protein sequence ID" value="MCF3948698.1"/>
    <property type="molecule type" value="Genomic_DNA"/>
</dbReference>